<name>A0A383CYV5_9ZZZZ</name>
<evidence type="ECO:0000313" key="1">
    <source>
        <dbReference type="EMBL" id="SVE37199.1"/>
    </source>
</evidence>
<accession>A0A383CYV5</accession>
<feature type="non-terminal residue" evidence="1">
    <location>
        <position position="1"/>
    </location>
</feature>
<protein>
    <submittedName>
        <fullName evidence="1">Uncharacterized protein</fullName>
    </submittedName>
</protein>
<reference evidence="1" key="1">
    <citation type="submission" date="2018-05" db="EMBL/GenBank/DDBJ databases">
        <authorList>
            <person name="Lanie J.A."/>
            <person name="Ng W.-L."/>
            <person name="Kazmierczak K.M."/>
            <person name="Andrzejewski T.M."/>
            <person name="Davidsen T.M."/>
            <person name="Wayne K.J."/>
            <person name="Tettelin H."/>
            <person name="Glass J.I."/>
            <person name="Rusch D."/>
            <person name="Podicherti R."/>
            <person name="Tsui H.-C.T."/>
            <person name="Winkler M.E."/>
        </authorList>
    </citation>
    <scope>NUCLEOTIDE SEQUENCE</scope>
</reference>
<dbReference type="EMBL" id="UINC01212740">
    <property type="protein sequence ID" value="SVE37199.1"/>
    <property type="molecule type" value="Genomic_DNA"/>
</dbReference>
<sequence length="38" mass="3980">LAATLNVLISALDEASKRLPLEAEPSNMARALDELAGD</sequence>
<proteinExistence type="predicted"/>
<gene>
    <name evidence="1" type="ORF">METZ01_LOCUS490053</name>
</gene>
<dbReference type="AlphaFoldDB" id="A0A383CYV5"/>
<organism evidence="1">
    <name type="scientific">marine metagenome</name>
    <dbReference type="NCBI Taxonomy" id="408172"/>
    <lineage>
        <taxon>unclassified sequences</taxon>
        <taxon>metagenomes</taxon>
        <taxon>ecological metagenomes</taxon>
    </lineage>
</organism>